<dbReference type="Gene3D" id="3.90.1100.10">
    <property type="match status" value="1"/>
</dbReference>
<evidence type="ECO:0000259" key="9">
    <source>
        <dbReference type="Pfam" id="PF00562"/>
    </source>
</evidence>
<evidence type="ECO:0000256" key="8">
    <source>
        <dbReference type="RuleBase" id="RU363031"/>
    </source>
</evidence>
<dbReference type="CDD" id="cd00653">
    <property type="entry name" value="RNA_pol_B_RPB2"/>
    <property type="match status" value="1"/>
</dbReference>
<evidence type="ECO:0000259" key="10">
    <source>
        <dbReference type="Pfam" id="PF04560"/>
    </source>
</evidence>
<evidence type="ECO:0000256" key="6">
    <source>
        <dbReference type="HAMAP-Rule" id="MF_01321"/>
    </source>
</evidence>
<dbReference type="Pfam" id="PF04560">
    <property type="entry name" value="RNA_pol_Rpb2_7"/>
    <property type="match status" value="1"/>
</dbReference>
<dbReference type="PATRIC" id="fig|1618424.3.peg.362"/>
<dbReference type="Gene3D" id="2.40.50.100">
    <property type="match status" value="1"/>
</dbReference>
<feature type="domain" description="DNA-directed RNA polymerase subunit 2 hybrid-binding" evidence="9">
    <location>
        <begin position="604"/>
        <end position="986"/>
    </location>
</feature>
<dbReference type="InterPro" id="IPR042107">
    <property type="entry name" value="DNA-dir_RNA_pol_bsu_ext_1_sf"/>
</dbReference>
<dbReference type="InterPro" id="IPR015712">
    <property type="entry name" value="DNA-dir_RNA_pol_su2"/>
</dbReference>
<dbReference type="Pfam" id="PF00562">
    <property type="entry name" value="RNA_pol_Rpb2_6"/>
    <property type="match status" value="1"/>
</dbReference>
<keyword evidence="2 6" id="KW-0808">Transferase</keyword>
<dbReference type="InterPro" id="IPR007645">
    <property type="entry name" value="RNA_pol_Rpb2_3"/>
</dbReference>
<dbReference type="InterPro" id="IPR007121">
    <property type="entry name" value="RNA_pol_bsu_CS"/>
</dbReference>
<dbReference type="GO" id="GO:0000428">
    <property type="term" value="C:DNA-directed RNA polymerase complex"/>
    <property type="evidence" value="ECO:0007669"/>
    <property type="project" value="UniProtKB-KW"/>
</dbReference>
<dbReference type="GO" id="GO:0003899">
    <property type="term" value="F:DNA-directed RNA polymerase activity"/>
    <property type="evidence" value="ECO:0007669"/>
    <property type="project" value="UniProtKB-UniRule"/>
</dbReference>
<comment type="similarity">
    <text evidence="6 7">Belongs to the RNA polymerase beta chain family.</text>
</comment>
<feature type="domain" description="RNA polymerase beta subunit protrusion" evidence="12">
    <location>
        <begin position="30"/>
        <end position="378"/>
    </location>
</feature>
<feature type="domain" description="RNA polymerase Rpb2" evidence="13">
    <location>
        <begin position="393"/>
        <end position="459"/>
    </location>
</feature>
<dbReference type="InterPro" id="IPR037034">
    <property type="entry name" value="RNA_pol_Rpb2_2_sf"/>
</dbReference>
<accession>A0A0G0WGB5</accession>
<proteinExistence type="inferred from homology"/>
<sequence length="1110" mass="123166">MPDKNTNTAGTRVYWGNRKNIDQKFDLTYLQKESYERFIKEGIGEILSSVNPVVDFTGKNWKLEFGDYSLGKPRYTFEQAILKGVSYEAPLRVEITLTHLQTNQQYKQEVFLGDIPQMTEKGTFIINGIERVVVNQIVRSPGVFFSSSQDPITGRVVYSAELRPAHGSWLEFSVSRTDVITVKIDRRRKFAATTFLRAIGYEDEQTLNGLFTGVDNHEDHHYLEATLAKDTTKNQEEALLEIYRKMRPGDPVVLENAKNMLNNMFFNARRYDLTRVGRFKINKKLKVDIANSSENWILKNEDIVATITYLIGLQNGKGKVDDIDHLANRRVRRVGELVAQNAFWVGMLRLERVIKERMSLLSSEEEINPGGLVNARPIIAAVNEFFRSSQLSQILDQTNPLSETDHLRRITVTGQGGITRERASFSIRDINHSQYGRIDPIRSPEGPNIGLVTYLALYSWINEYGFLETPYYKVVLVGGKPKITDEVVYMSADDEEDYYITEATVEVDQKGFITQTRVPVRYNGSFFEVDSKVINFIDVSPQQITGISASLIPFLAHDDANRALMGSTMQNQAVPLLLPAAPIVGTGMEKVVAENMGRVVRAPFDGVVTAVDATVVTVEGKEGKKSWEIKKFVNTSDNTSYSQRPVVALGQKIKVGDLLIDGTATDNGELALGQNLLIAYMNYEGLGYEDAIVISNRLVREDVLSSVYIEEYVTDVVETKLGPDELTRDIPNVAEENLANLDEGGIVRIGAKVGPNDILVGKVQPKGETELSAEERLLRAIFGEKAKEVRDTSLRMPHGERGTVIGIQILSREEGDELDAGTIKRIKVKVAQLRKISVGDKLAGRHGNKGVISKIVSEVDMPHLEDGTPVDIVISPVTILSRMNLGQLLEAHLGLAAEKLGIKVAAPVFEKIPENIIVEQLKKAGLPENGKMKLIDGRSGEYFDQDIVVGKAYLLKLHHMVEDKQHARSTGPYSMVTQQPLGGKAQMGGQRLGEMEVWALEAYGAAHILQEMLTIKSDDVVGRTKAYQAIIQGEDIPQALVPESFKVLVKELQSLGVSVETINPTIAAVVAEEIKPEIASEMGAATIVQPEELGEGSGIEVEEIENLEAE</sequence>
<dbReference type="GO" id="GO:0032549">
    <property type="term" value="F:ribonucleoside binding"/>
    <property type="evidence" value="ECO:0007669"/>
    <property type="project" value="InterPro"/>
</dbReference>
<dbReference type="AlphaFoldDB" id="A0A0G0WGB5"/>
<evidence type="ECO:0000256" key="1">
    <source>
        <dbReference type="ARBA" id="ARBA00022478"/>
    </source>
</evidence>
<dbReference type="InterPro" id="IPR037033">
    <property type="entry name" value="DNA-dir_RNAP_su2_hyb_sf"/>
</dbReference>
<comment type="subunit">
    <text evidence="6 8">The RNAP catalytic core consists of 2 alpha, 1 beta, 1 beta' and 1 omega subunit. When a sigma factor is associated with the core the holoenzyme is formed, which can initiate transcription.</text>
</comment>
<dbReference type="SUPFAM" id="SSF64484">
    <property type="entry name" value="beta and beta-prime subunits of DNA dependent RNA-polymerase"/>
    <property type="match status" value="1"/>
</dbReference>
<evidence type="ECO:0000256" key="4">
    <source>
        <dbReference type="ARBA" id="ARBA00023163"/>
    </source>
</evidence>
<dbReference type="InterPro" id="IPR014724">
    <property type="entry name" value="RNA_pol_RPB2_OB-fold"/>
</dbReference>
<dbReference type="Pfam" id="PF04565">
    <property type="entry name" value="RNA_pol_Rpb2_3"/>
    <property type="match status" value="1"/>
</dbReference>
<keyword evidence="3 6" id="KW-0548">Nucleotidyltransferase</keyword>
<comment type="caution">
    <text evidence="15">The sequence shown here is derived from an EMBL/GenBank/DDBJ whole genome shotgun (WGS) entry which is preliminary data.</text>
</comment>
<dbReference type="Pfam" id="PF04561">
    <property type="entry name" value="RNA_pol_Rpb2_2"/>
    <property type="match status" value="1"/>
</dbReference>
<dbReference type="Pfam" id="PF10385">
    <property type="entry name" value="RNA_pol_Rpb2_45"/>
    <property type="match status" value="1"/>
</dbReference>
<gene>
    <name evidence="6" type="primary">rpoB</name>
    <name evidence="15" type="ORF">UU29_C0006G0019</name>
</gene>
<dbReference type="NCBIfam" id="NF001616">
    <property type="entry name" value="PRK00405.1"/>
    <property type="match status" value="1"/>
</dbReference>
<dbReference type="EC" id="2.7.7.6" evidence="6 8"/>
<organism evidence="15 16">
    <name type="scientific">Candidatus Daviesbacteria bacterium GW2011_GWA2_40_9</name>
    <dbReference type="NCBI Taxonomy" id="1618424"/>
    <lineage>
        <taxon>Bacteria</taxon>
        <taxon>Candidatus Daviesiibacteriota</taxon>
    </lineage>
</organism>
<evidence type="ECO:0000259" key="11">
    <source>
        <dbReference type="Pfam" id="PF04561"/>
    </source>
</evidence>
<dbReference type="Gene3D" id="3.90.1800.10">
    <property type="entry name" value="RNA polymerase alpha subunit dimerisation domain"/>
    <property type="match status" value="1"/>
</dbReference>
<evidence type="ECO:0000259" key="13">
    <source>
        <dbReference type="Pfam" id="PF04565"/>
    </source>
</evidence>
<dbReference type="EMBL" id="LCAB01000006">
    <property type="protein sequence ID" value="KKR83330.1"/>
    <property type="molecule type" value="Genomic_DNA"/>
</dbReference>
<evidence type="ECO:0000256" key="7">
    <source>
        <dbReference type="RuleBase" id="RU000434"/>
    </source>
</evidence>
<keyword evidence="4 6" id="KW-0804">Transcription</keyword>
<dbReference type="PANTHER" id="PTHR20856">
    <property type="entry name" value="DNA-DIRECTED RNA POLYMERASE I SUBUNIT 2"/>
    <property type="match status" value="1"/>
</dbReference>
<dbReference type="InterPro" id="IPR007642">
    <property type="entry name" value="RNA_pol_Rpb2_2"/>
</dbReference>
<dbReference type="InterPro" id="IPR019462">
    <property type="entry name" value="DNA-dir_RNA_pol_bsu_external_1"/>
</dbReference>
<evidence type="ECO:0000259" key="14">
    <source>
        <dbReference type="Pfam" id="PF10385"/>
    </source>
</evidence>
<dbReference type="Gene3D" id="2.40.270.10">
    <property type="entry name" value="DNA-directed RNA polymerase, subunit 2, domain 6"/>
    <property type="match status" value="2"/>
</dbReference>
<evidence type="ECO:0000259" key="12">
    <source>
        <dbReference type="Pfam" id="PF04563"/>
    </source>
</evidence>
<dbReference type="GO" id="GO:0003677">
    <property type="term" value="F:DNA binding"/>
    <property type="evidence" value="ECO:0007669"/>
    <property type="project" value="UniProtKB-UniRule"/>
</dbReference>
<dbReference type="Gene3D" id="2.30.150.10">
    <property type="entry name" value="DNA-directed RNA polymerase, beta subunit, external 1 domain"/>
    <property type="match status" value="1"/>
</dbReference>
<evidence type="ECO:0000313" key="16">
    <source>
        <dbReference type="Proteomes" id="UP000034601"/>
    </source>
</evidence>
<dbReference type="Proteomes" id="UP000034601">
    <property type="component" value="Unassembled WGS sequence"/>
</dbReference>
<dbReference type="InterPro" id="IPR007120">
    <property type="entry name" value="DNA-dir_RNAP_su2_dom"/>
</dbReference>
<comment type="function">
    <text evidence="6 8">DNA-dependent RNA polymerase catalyzes the transcription of DNA into RNA using the four ribonucleoside triphosphates as substrates.</text>
</comment>
<feature type="domain" description="DNA-directed RNA polymerase beta subunit external 1" evidence="14">
    <location>
        <begin position="471"/>
        <end position="540"/>
    </location>
</feature>
<evidence type="ECO:0000256" key="3">
    <source>
        <dbReference type="ARBA" id="ARBA00022695"/>
    </source>
</evidence>
<dbReference type="PROSITE" id="PS01166">
    <property type="entry name" value="RNA_POL_BETA"/>
    <property type="match status" value="1"/>
</dbReference>
<comment type="catalytic activity">
    <reaction evidence="5 6 8">
        <text>RNA(n) + a ribonucleoside 5'-triphosphate = RNA(n+1) + diphosphate</text>
        <dbReference type="Rhea" id="RHEA:21248"/>
        <dbReference type="Rhea" id="RHEA-COMP:14527"/>
        <dbReference type="Rhea" id="RHEA-COMP:17342"/>
        <dbReference type="ChEBI" id="CHEBI:33019"/>
        <dbReference type="ChEBI" id="CHEBI:61557"/>
        <dbReference type="ChEBI" id="CHEBI:140395"/>
        <dbReference type="EC" id="2.7.7.6"/>
    </reaction>
</comment>
<dbReference type="InterPro" id="IPR007644">
    <property type="entry name" value="RNA_pol_bsu_protrusion"/>
</dbReference>
<feature type="domain" description="RNA polymerase Rpb2" evidence="11">
    <location>
        <begin position="139"/>
        <end position="332"/>
    </location>
</feature>
<dbReference type="GO" id="GO:0006351">
    <property type="term" value="P:DNA-templated transcription"/>
    <property type="evidence" value="ECO:0007669"/>
    <property type="project" value="UniProtKB-UniRule"/>
</dbReference>
<evidence type="ECO:0000256" key="2">
    <source>
        <dbReference type="ARBA" id="ARBA00022679"/>
    </source>
</evidence>
<evidence type="ECO:0000313" key="15">
    <source>
        <dbReference type="EMBL" id="KKR83330.1"/>
    </source>
</evidence>
<dbReference type="Pfam" id="PF04563">
    <property type="entry name" value="RNA_pol_Rpb2_1"/>
    <property type="match status" value="1"/>
</dbReference>
<keyword evidence="1 6" id="KW-0240">DNA-directed RNA polymerase</keyword>
<dbReference type="HAMAP" id="MF_01321">
    <property type="entry name" value="RNApol_bact_RpoB"/>
    <property type="match status" value="1"/>
</dbReference>
<dbReference type="Gene3D" id="2.40.50.150">
    <property type="match status" value="1"/>
</dbReference>
<dbReference type="NCBIfam" id="TIGR02013">
    <property type="entry name" value="rpoB"/>
    <property type="match status" value="1"/>
</dbReference>
<dbReference type="InterPro" id="IPR010243">
    <property type="entry name" value="RNA_pol_bsu_bac"/>
</dbReference>
<dbReference type="Gene3D" id="3.90.1110.10">
    <property type="entry name" value="RNA polymerase Rpb2, domain 2"/>
    <property type="match status" value="1"/>
</dbReference>
<protein>
    <recommendedName>
        <fullName evidence="6 8">DNA-directed RNA polymerase subunit beta</fullName>
        <shortName evidence="6">RNAP subunit beta</shortName>
        <ecNumber evidence="6 8">2.7.7.6</ecNumber>
    </recommendedName>
    <alternativeName>
        <fullName evidence="6">RNA polymerase subunit beta</fullName>
    </alternativeName>
    <alternativeName>
        <fullName evidence="6">Transcriptase subunit beta</fullName>
    </alternativeName>
</protein>
<dbReference type="InterPro" id="IPR007641">
    <property type="entry name" value="RNA_pol_Rpb2_7"/>
</dbReference>
<reference evidence="15 16" key="1">
    <citation type="journal article" date="2015" name="Nature">
        <title>rRNA introns, odd ribosomes, and small enigmatic genomes across a large radiation of phyla.</title>
        <authorList>
            <person name="Brown C.T."/>
            <person name="Hug L.A."/>
            <person name="Thomas B.C."/>
            <person name="Sharon I."/>
            <person name="Castelle C.J."/>
            <person name="Singh A."/>
            <person name="Wilkins M.J."/>
            <person name="Williams K.H."/>
            <person name="Banfield J.F."/>
        </authorList>
    </citation>
    <scope>NUCLEOTIDE SEQUENCE [LARGE SCALE GENOMIC DNA]</scope>
</reference>
<evidence type="ECO:0000256" key="5">
    <source>
        <dbReference type="ARBA" id="ARBA00048552"/>
    </source>
</evidence>
<name>A0A0G0WGB5_9BACT</name>
<feature type="domain" description="RNA polymerase Rpb2" evidence="10">
    <location>
        <begin position="988"/>
        <end position="1062"/>
    </location>
</feature>